<evidence type="ECO:0000256" key="1">
    <source>
        <dbReference type="SAM" id="MobiDB-lite"/>
    </source>
</evidence>
<dbReference type="EMBL" id="BRYB01006505">
    <property type="protein sequence ID" value="GMI50470.1"/>
    <property type="molecule type" value="Genomic_DNA"/>
</dbReference>
<sequence length="162" mass="16485">MSDSSYTSVSRHRSALSSSTLCGSAGFGPSGGGHAFCPPGRGSNLDLIDDAWCKATLQHSAIDAHVEHLLPPSLTEGADISRAGGLPDQSSRGGAASSSIERGDVGPQDVPRGFNRFAHGGVYATGEMQGGGSGWGGLGPRGTEDVERWEGGSVLDSFEPGN</sequence>
<dbReference type="Proteomes" id="UP001165060">
    <property type="component" value="Unassembled WGS sequence"/>
</dbReference>
<feature type="region of interest" description="Disordered" evidence="1">
    <location>
        <begin position="75"/>
        <end position="111"/>
    </location>
</feature>
<organism evidence="2 3">
    <name type="scientific">Tetraparma gracilis</name>
    <dbReference type="NCBI Taxonomy" id="2962635"/>
    <lineage>
        <taxon>Eukaryota</taxon>
        <taxon>Sar</taxon>
        <taxon>Stramenopiles</taxon>
        <taxon>Ochrophyta</taxon>
        <taxon>Bolidophyceae</taxon>
        <taxon>Parmales</taxon>
        <taxon>Triparmaceae</taxon>
        <taxon>Tetraparma</taxon>
    </lineage>
</organism>
<feature type="compositionally biased region" description="Gly residues" evidence="1">
    <location>
        <begin position="128"/>
        <end position="140"/>
    </location>
</feature>
<evidence type="ECO:0000313" key="3">
    <source>
        <dbReference type="Proteomes" id="UP001165060"/>
    </source>
</evidence>
<protein>
    <submittedName>
        <fullName evidence="2">Uncharacterized protein</fullName>
    </submittedName>
</protein>
<gene>
    <name evidence="2" type="ORF">TeGR_g1371</name>
</gene>
<proteinExistence type="predicted"/>
<comment type="caution">
    <text evidence="2">The sequence shown here is derived from an EMBL/GenBank/DDBJ whole genome shotgun (WGS) entry which is preliminary data.</text>
</comment>
<feature type="region of interest" description="Disordered" evidence="1">
    <location>
        <begin position="128"/>
        <end position="162"/>
    </location>
</feature>
<evidence type="ECO:0000313" key="2">
    <source>
        <dbReference type="EMBL" id="GMI50470.1"/>
    </source>
</evidence>
<accession>A0ABQ6N9Q1</accession>
<name>A0ABQ6N9Q1_9STRA</name>
<feature type="compositionally biased region" description="Polar residues" evidence="1">
    <location>
        <begin position="88"/>
        <end position="100"/>
    </location>
</feature>
<reference evidence="2 3" key="1">
    <citation type="journal article" date="2023" name="Commun. Biol.">
        <title>Genome analysis of Parmales, the sister group of diatoms, reveals the evolutionary specialization of diatoms from phago-mixotrophs to photoautotrophs.</title>
        <authorList>
            <person name="Ban H."/>
            <person name="Sato S."/>
            <person name="Yoshikawa S."/>
            <person name="Yamada K."/>
            <person name="Nakamura Y."/>
            <person name="Ichinomiya M."/>
            <person name="Sato N."/>
            <person name="Blanc-Mathieu R."/>
            <person name="Endo H."/>
            <person name="Kuwata A."/>
            <person name="Ogata H."/>
        </authorList>
    </citation>
    <scope>NUCLEOTIDE SEQUENCE [LARGE SCALE GENOMIC DNA]</scope>
</reference>
<keyword evidence="3" id="KW-1185">Reference proteome</keyword>